<reference evidence="3 4" key="1">
    <citation type="submission" date="2018-06" db="EMBL/GenBank/DDBJ databases">
        <title>Carbapenemase-producing Enterobacteriaceae present in wastewater treatment plant effluent and nearby surface waters in the US.</title>
        <authorList>
            <person name="Mathys D.A."/>
            <person name="Mollenkopf D.F."/>
            <person name="Feicht S.M."/>
            <person name="Adams R.J."/>
            <person name="Albers A.L."/>
            <person name="Grooters S.V."/>
            <person name="Stuever D.M."/>
            <person name="Daniels J.B."/>
            <person name="Wittum T.E."/>
        </authorList>
    </citation>
    <scope>NUCLEOTIDE SEQUENCE [LARGE SCALE GENOMIC DNA]</scope>
    <source>
        <strain evidence="3 4">GEO_4_Eff_A</strain>
    </source>
</reference>
<proteinExistence type="predicted"/>
<dbReference type="Proteomes" id="UP000515488">
    <property type="component" value="Plasmid pWP5-S18-CRE-02_1"/>
</dbReference>
<name>A0A4Q2E7L3_ENTCL</name>
<keyword evidence="1" id="KW-1133">Transmembrane helix</keyword>
<organism evidence="3 4">
    <name type="scientific">Enterobacter cloacae</name>
    <dbReference type="NCBI Taxonomy" id="550"/>
    <lineage>
        <taxon>Bacteria</taxon>
        <taxon>Pseudomonadati</taxon>
        <taxon>Pseudomonadota</taxon>
        <taxon>Gammaproteobacteria</taxon>
        <taxon>Enterobacterales</taxon>
        <taxon>Enterobacteriaceae</taxon>
        <taxon>Enterobacter</taxon>
        <taxon>Enterobacter cloacae complex</taxon>
    </lineage>
</organism>
<dbReference type="RefSeq" id="WP_016241597.1">
    <property type="nucleotide sequence ID" value="NZ_AP022127.1"/>
</dbReference>
<dbReference type="EMBL" id="QJSL01000014">
    <property type="protein sequence ID" value="RXW28202.1"/>
    <property type="molecule type" value="Genomic_DNA"/>
</dbReference>
<evidence type="ECO:0000256" key="1">
    <source>
        <dbReference type="SAM" id="Phobius"/>
    </source>
</evidence>
<gene>
    <name evidence="3" type="ORF">DM877_15965</name>
    <name evidence="2" type="ORF">WP5S18C02_P10850</name>
</gene>
<evidence type="ECO:0000313" key="5">
    <source>
        <dbReference type="Proteomes" id="UP000515488"/>
    </source>
</evidence>
<evidence type="ECO:0000313" key="4">
    <source>
        <dbReference type="Proteomes" id="UP000290875"/>
    </source>
</evidence>
<geneLocation type="plasmid" evidence="2 5">
    <name>pWP5-S18-CRE-02_1</name>
</geneLocation>
<feature type="transmembrane region" description="Helical" evidence="1">
    <location>
        <begin position="40"/>
        <end position="61"/>
    </location>
</feature>
<accession>A0A4Q2E7L3</accession>
<evidence type="ECO:0000313" key="3">
    <source>
        <dbReference type="EMBL" id="RXW28202.1"/>
    </source>
</evidence>
<keyword evidence="1" id="KW-0472">Membrane</keyword>
<protein>
    <submittedName>
        <fullName evidence="3">Uncharacterized protein</fullName>
    </submittedName>
</protein>
<sequence>MVKFIPIMVVAGRTQANSIARFLLDSVLVWSLLCWLNTIIPFYVPLVITITTCTIYARVGYKVFFKPLTFMKTRSFYVDAEKPTVQLNYTLAGGQANQFFTLAQKTTSIHFVYLFTCLVYLFLGKSLSNYAKNIKRGI</sequence>
<dbReference type="Proteomes" id="UP000290875">
    <property type="component" value="Unassembled WGS sequence"/>
</dbReference>
<keyword evidence="2" id="KW-0614">Plasmid</keyword>
<keyword evidence="1" id="KW-0812">Transmembrane</keyword>
<dbReference type="EMBL" id="AP022127">
    <property type="protein sequence ID" value="BBS34804.1"/>
    <property type="molecule type" value="Genomic_DNA"/>
</dbReference>
<dbReference type="AlphaFoldDB" id="A0A4Q2E7L3"/>
<evidence type="ECO:0000313" key="2">
    <source>
        <dbReference type="EMBL" id="BBS34804.1"/>
    </source>
</evidence>
<reference evidence="2 5" key="2">
    <citation type="submission" date="2019-12" db="EMBL/GenBank/DDBJ databases">
        <title>complete genome sequences of Enterobacter cloacae str. WP5-S18-CRE-02 isolated from wastewater treatment plant effluent.</title>
        <authorList>
            <person name="Sekizuka T."/>
            <person name="Itokawa K."/>
            <person name="Yatsu K."/>
            <person name="Inamine Y."/>
            <person name="Kuroda M."/>
        </authorList>
    </citation>
    <scope>NUCLEOTIDE SEQUENCE [LARGE SCALE GENOMIC DNA]</scope>
    <source>
        <strain evidence="2 5">WP5-S18-CRE-02</strain>
        <plasmid evidence="2 5">pWP5-S18-CRE-02_1</plasmid>
    </source>
</reference>
<feature type="transmembrane region" description="Helical" evidence="1">
    <location>
        <begin position="107"/>
        <end position="123"/>
    </location>
</feature>